<dbReference type="RefSeq" id="WP_197965767.1">
    <property type="nucleotide sequence ID" value="NZ_JACEGD010000007.1"/>
</dbReference>
<proteinExistence type="predicted"/>
<evidence type="ECO:0000313" key="2">
    <source>
        <dbReference type="Proteomes" id="UP001194539"/>
    </source>
</evidence>
<dbReference type="EMBL" id="JACEGD010000007">
    <property type="protein sequence ID" value="MBH5386389.1"/>
    <property type="molecule type" value="Genomic_DNA"/>
</dbReference>
<evidence type="ECO:0000313" key="1">
    <source>
        <dbReference type="EMBL" id="MBH5386389.1"/>
    </source>
</evidence>
<accession>A0ABS0NZF5</accession>
<keyword evidence="2" id="KW-1185">Reference proteome</keyword>
<reference evidence="1 2" key="1">
    <citation type="submission" date="2020-07" db="EMBL/GenBank/DDBJ databases">
        <title>Bradyrhizobium diversity isolated from nodules of indigenous legumes of Western Australia.</title>
        <authorList>
            <person name="Klepa M.S."/>
        </authorList>
    </citation>
    <scope>NUCLEOTIDE SEQUENCE [LARGE SCALE GENOMIC DNA]</scope>
    <source>
        <strain evidence="1 2">CNPSo 4019</strain>
    </source>
</reference>
<protein>
    <submittedName>
        <fullName evidence="1">Uncharacterized protein</fullName>
    </submittedName>
</protein>
<organism evidence="1 2">
    <name type="scientific">Bradyrhizobium diversitatis</name>
    <dbReference type="NCBI Taxonomy" id="2755406"/>
    <lineage>
        <taxon>Bacteria</taxon>
        <taxon>Pseudomonadati</taxon>
        <taxon>Pseudomonadota</taxon>
        <taxon>Alphaproteobacteria</taxon>
        <taxon>Hyphomicrobiales</taxon>
        <taxon>Nitrobacteraceae</taxon>
        <taxon>Bradyrhizobium</taxon>
    </lineage>
</organism>
<name>A0ABS0NZF5_9BRAD</name>
<sequence length="92" mass="9971">MLLRYSGVYDPEDLTVLGAIFDKTIASLPASMRTPENRITIAKLVLERTAASQSGLASLMLLLDALPSADPVDRRFEESQPACARIDDCSTS</sequence>
<dbReference type="Proteomes" id="UP001194539">
    <property type="component" value="Unassembled WGS sequence"/>
</dbReference>
<comment type="caution">
    <text evidence="1">The sequence shown here is derived from an EMBL/GenBank/DDBJ whole genome shotgun (WGS) entry which is preliminary data.</text>
</comment>
<gene>
    <name evidence="1" type="ORF">H1B27_08840</name>
</gene>